<dbReference type="Proteomes" id="UP001595791">
    <property type="component" value="Unassembled WGS sequence"/>
</dbReference>
<dbReference type="CDD" id="cd01080">
    <property type="entry name" value="NAD_bind_m-THF_DH_Cyclohyd"/>
    <property type="match status" value="1"/>
</dbReference>
<sequence length="284" mass="30643">MPAQLLDGKQISEQQIQAIRSRVEQRLAEGRRAPALAVVLIGDDPASAVYVRNKKLACERAGIRSVSFEYPASFSEAALIELVQQLNQDPEIDGILVQLPLPDHIDPELIIETINPHKDVDGFHPYNFGRLALKMPLLRPCTPFGAMTLLQHTGVDPAGLDAVVIGASNIVGRPMALELLMARATVTVCHSKTRQLADKVRSADIVVAGVGRPNFVQGDWIKPGAIVIDIGINRLPNGRLCGDVDFEAARQVAGWITPVPGGAGPMTISTLMHNTLEAHLALYP</sequence>
<dbReference type="Gene3D" id="3.40.50.720">
    <property type="entry name" value="NAD(P)-binding Rossmann-like Domain"/>
    <property type="match status" value="1"/>
</dbReference>
<feature type="domain" description="Tetrahydrofolate dehydrogenase/cyclohydrolase catalytic" evidence="12">
    <location>
        <begin position="6"/>
        <end position="121"/>
    </location>
</feature>
<organism evidence="14 15">
    <name type="scientific">Chitinimonas lacunae</name>
    <dbReference type="NCBI Taxonomy" id="1963018"/>
    <lineage>
        <taxon>Bacteria</taxon>
        <taxon>Pseudomonadati</taxon>
        <taxon>Pseudomonadota</taxon>
        <taxon>Betaproteobacteria</taxon>
        <taxon>Neisseriales</taxon>
        <taxon>Chitinibacteraceae</taxon>
        <taxon>Chitinimonas</taxon>
    </lineage>
</organism>
<dbReference type="InterPro" id="IPR020630">
    <property type="entry name" value="THF_DH/CycHdrlase_cat_dom"/>
</dbReference>
<evidence type="ECO:0000256" key="10">
    <source>
        <dbReference type="ARBA" id="ARBA00023268"/>
    </source>
</evidence>
<evidence type="ECO:0000259" key="12">
    <source>
        <dbReference type="Pfam" id="PF00763"/>
    </source>
</evidence>
<dbReference type="InterPro" id="IPR036291">
    <property type="entry name" value="NAD(P)-bd_dom_sf"/>
</dbReference>
<evidence type="ECO:0000256" key="7">
    <source>
        <dbReference type="ARBA" id="ARBA00023002"/>
    </source>
</evidence>
<comment type="subunit">
    <text evidence="11">Homodimer.</text>
</comment>
<keyword evidence="7 11" id="KW-0560">Oxidoreductase</keyword>
<keyword evidence="15" id="KW-1185">Reference proteome</keyword>
<dbReference type="RefSeq" id="WP_378166091.1">
    <property type="nucleotide sequence ID" value="NZ_JBHSBU010000001.1"/>
</dbReference>
<dbReference type="Pfam" id="PF00763">
    <property type="entry name" value="THF_DHG_CYH"/>
    <property type="match status" value="1"/>
</dbReference>
<evidence type="ECO:0000256" key="5">
    <source>
        <dbReference type="ARBA" id="ARBA00022801"/>
    </source>
</evidence>
<comment type="similarity">
    <text evidence="11">Belongs to the tetrahydrofolate dehydrogenase/cyclohydrolase family.</text>
</comment>
<comment type="catalytic activity">
    <reaction evidence="11">
        <text>(6R)-5,10-methylene-5,6,7,8-tetrahydrofolate + NADP(+) = (6R)-5,10-methenyltetrahydrofolate + NADPH</text>
        <dbReference type="Rhea" id="RHEA:22812"/>
        <dbReference type="ChEBI" id="CHEBI:15636"/>
        <dbReference type="ChEBI" id="CHEBI:57455"/>
        <dbReference type="ChEBI" id="CHEBI:57783"/>
        <dbReference type="ChEBI" id="CHEBI:58349"/>
        <dbReference type="EC" id="1.5.1.5"/>
    </reaction>
</comment>
<comment type="caution">
    <text evidence="11">Lacks conserved residue(s) required for the propagation of feature annotation.</text>
</comment>
<dbReference type="NCBIfam" id="NF008058">
    <property type="entry name" value="PRK10792.1"/>
    <property type="match status" value="1"/>
</dbReference>
<dbReference type="EC" id="3.5.4.9" evidence="11"/>
<dbReference type="NCBIfam" id="NF010783">
    <property type="entry name" value="PRK14186.1"/>
    <property type="match status" value="1"/>
</dbReference>
<keyword evidence="5 11" id="KW-0378">Hydrolase</keyword>
<evidence type="ECO:0000256" key="3">
    <source>
        <dbReference type="ARBA" id="ARBA00022605"/>
    </source>
</evidence>
<comment type="caution">
    <text evidence="14">The sequence shown here is derived from an EMBL/GenBank/DDBJ whole genome shotgun (WGS) entry which is preliminary data.</text>
</comment>
<name>A0ABV8MRK2_9NEIS</name>
<feature type="binding site" evidence="11">
    <location>
        <begin position="166"/>
        <end position="168"/>
    </location>
    <ligand>
        <name>NADP(+)</name>
        <dbReference type="ChEBI" id="CHEBI:58349"/>
    </ligand>
</feature>
<keyword evidence="8 11" id="KW-0368">Histidine biosynthesis</keyword>
<accession>A0ABV8MRK2</accession>
<dbReference type="GO" id="GO:0004488">
    <property type="term" value="F:methylenetetrahydrofolate dehydrogenase (NADP+) activity"/>
    <property type="evidence" value="ECO:0007669"/>
    <property type="project" value="UniProtKB-EC"/>
</dbReference>
<evidence type="ECO:0000256" key="9">
    <source>
        <dbReference type="ARBA" id="ARBA00023167"/>
    </source>
</evidence>
<gene>
    <name evidence="11 14" type="primary">folD</name>
    <name evidence="14" type="ORF">ACFOW7_15935</name>
</gene>
<dbReference type="Gene3D" id="3.40.50.10860">
    <property type="entry name" value="Leucine Dehydrogenase, chain A, domain 1"/>
    <property type="match status" value="1"/>
</dbReference>
<dbReference type="EMBL" id="JBHSBU010000001">
    <property type="protein sequence ID" value="MFC4160832.1"/>
    <property type="molecule type" value="Genomic_DNA"/>
</dbReference>
<keyword evidence="9 11" id="KW-0486">Methionine biosynthesis</keyword>
<dbReference type="SUPFAM" id="SSF53223">
    <property type="entry name" value="Aminoacid dehydrogenase-like, N-terminal domain"/>
    <property type="match status" value="1"/>
</dbReference>
<evidence type="ECO:0000259" key="13">
    <source>
        <dbReference type="Pfam" id="PF02882"/>
    </source>
</evidence>
<evidence type="ECO:0000313" key="14">
    <source>
        <dbReference type="EMBL" id="MFC4160832.1"/>
    </source>
</evidence>
<feature type="domain" description="Tetrahydrofolate dehydrogenase/cyclohydrolase NAD(P)-binding" evidence="13">
    <location>
        <begin position="140"/>
        <end position="279"/>
    </location>
</feature>
<dbReference type="InterPro" id="IPR020631">
    <property type="entry name" value="THF_DH/CycHdrlase_NAD-bd_dom"/>
</dbReference>
<evidence type="ECO:0000313" key="15">
    <source>
        <dbReference type="Proteomes" id="UP001595791"/>
    </source>
</evidence>
<comment type="function">
    <text evidence="11">Catalyzes the oxidation of 5,10-methylenetetrahydrofolate to 5,10-methenyltetrahydrofolate and then the hydrolysis of 5,10-methenyltetrahydrofolate to 10-formyltetrahydrofolate.</text>
</comment>
<dbReference type="HAMAP" id="MF_01576">
    <property type="entry name" value="THF_DHG_CYH"/>
    <property type="match status" value="1"/>
</dbReference>
<evidence type="ECO:0000256" key="8">
    <source>
        <dbReference type="ARBA" id="ARBA00023102"/>
    </source>
</evidence>
<evidence type="ECO:0000256" key="1">
    <source>
        <dbReference type="ARBA" id="ARBA00004777"/>
    </source>
</evidence>
<evidence type="ECO:0000256" key="11">
    <source>
        <dbReference type="HAMAP-Rule" id="MF_01576"/>
    </source>
</evidence>
<dbReference type="PANTHER" id="PTHR48099">
    <property type="entry name" value="C-1-TETRAHYDROFOLATE SYNTHASE, CYTOPLASMIC-RELATED"/>
    <property type="match status" value="1"/>
</dbReference>
<comment type="catalytic activity">
    <reaction evidence="11">
        <text>(6R)-5,10-methenyltetrahydrofolate + H2O = (6R)-10-formyltetrahydrofolate + H(+)</text>
        <dbReference type="Rhea" id="RHEA:23700"/>
        <dbReference type="ChEBI" id="CHEBI:15377"/>
        <dbReference type="ChEBI" id="CHEBI:15378"/>
        <dbReference type="ChEBI" id="CHEBI:57455"/>
        <dbReference type="ChEBI" id="CHEBI:195366"/>
        <dbReference type="EC" id="3.5.4.9"/>
    </reaction>
</comment>
<dbReference type="SUPFAM" id="SSF51735">
    <property type="entry name" value="NAD(P)-binding Rossmann-fold domains"/>
    <property type="match status" value="1"/>
</dbReference>
<dbReference type="GO" id="GO:0004477">
    <property type="term" value="F:methenyltetrahydrofolate cyclohydrolase activity"/>
    <property type="evidence" value="ECO:0007669"/>
    <property type="project" value="UniProtKB-EC"/>
</dbReference>
<keyword evidence="6 11" id="KW-0521">NADP</keyword>
<evidence type="ECO:0000256" key="6">
    <source>
        <dbReference type="ARBA" id="ARBA00022857"/>
    </source>
</evidence>
<evidence type="ECO:0000256" key="4">
    <source>
        <dbReference type="ARBA" id="ARBA00022755"/>
    </source>
</evidence>
<dbReference type="InterPro" id="IPR000672">
    <property type="entry name" value="THF_DH/CycHdrlase"/>
</dbReference>
<dbReference type="PRINTS" id="PR00085">
    <property type="entry name" value="THFDHDRGNASE"/>
</dbReference>
<protein>
    <recommendedName>
        <fullName evidence="11">Bifunctional protein FolD</fullName>
    </recommendedName>
    <domain>
        <recommendedName>
            <fullName evidence="11">Methylenetetrahydrofolate dehydrogenase</fullName>
            <ecNumber evidence="11">1.5.1.5</ecNumber>
        </recommendedName>
    </domain>
    <domain>
        <recommendedName>
            <fullName evidence="11">Methenyltetrahydrofolate cyclohydrolase</fullName>
            <ecNumber evidence="11">3.5.4.9</ecNumber>
        </recommendedName>
    </domain>
</protein>
<feature type="binding site" evidence="11">
    <location>
        <position position="232"/>
    </location>
    <ligand>
        <name>NADP(+)</name>
        <dbReference type="ChEBI" id="CHEBI:58349"/>
    </ligand>
</feature>
<dbReference type="Pfam" id="PF02882">
    <property type="entry name" value="THF_DHG_CYH_C"/>
    <property type="match status" value="1"/>
</dbReference>
<keyword evidence="10 11" id="KW-0511">Multifunctional enzyme</keyword>
<dbReference type="EC" id="1.5.1.5" evidence="11"/>
<dbReference type="InterPro" id="IPR046346">
    <property type="entry name" value="Aminoacid_DH-like_N_sf"/>
</dbReference>
<comment type="pathway">
    <text evidence="1 11">One-carbon metabolism; tetrahydrofolate interconversion.</text>
</comment>
<evidence type="ECO:0000256" key="2">
    <source>
        <dbReference type="ARBA" id="ARBA00022563"/>
    </source>
</evidence>
<keyword evidence="2 11" id="KW-0554">One-carbon metabolism</keyword>
<keyword evidence="3 11" id="KW-0028">Amino-acid biosynthesis</keyword>
<keyword evidence="4 11" id="KW-0658">Purine biosynthesis</keyword>
<proteinExistence type="inferred from homology"/>
<dbReference type="PANTHER" id="PTHR48099:SF5">
    <property type="entry name" value="C-1-TETRAHYDROFOLATE SYNTHASE, CYTOPLASMIC"/>
    <property type="match status" value="1"/>
</dbReference>
<reference evidence="15" key="1">
    <citation type="journal article" date="2019" name="Int. J. Syst. Evol. Microbiol.">
        <title>The Global Catalogue of Microorganisms (GCM) 10K type strain sequencing project: providing services to taxonomists for standard genome sequencing and annotation.</title>
        <authorList>
            <consortium name="The Broad Institute Genomics Platform"/>
            <consortium name="The Broad Institute Genome Sequencing Center for Infectious Disease"/>
            <person name="Wu L."/>
            <person name="Ma J."/>
        </authorList>
    </citation>
    <scope>NUCLEOTIDE SEQUENCE [LARGE SCALE GENOMIC DNA]</scope>
    <source>
        <strain evidence="15">LMG 29894</strain>
    </source>
</reference>